<evidence type="ECO:0000313" key="4">
    <source>
        <dbReference type="Proteomes" id="UP000597762"/>
    </source>
</evidence>
<evidence type="ECO:0000313" key="3">
    <source>
        <dbReference type="EMBL" id="CAE1293729.1"/>
    </source>
</evidence>
<feature type="domain" description="BZIP" evidence="2">
    <location>
        <begin position="226"/>
        <end position="240"/>
    </location>
</feature>
<dbReference type="PANTHER" id="PTHR21552">
    <property type="entry name" value="ADULT RETINA PROTEIN"/>
    <property type="match status" value="1"/>
</dbReference>
<dbReference type="InterPro" id="IPR004827">
    <property type="entry name" value="bZIP"/>
</dbReference>
<proteinExistence type="predicted"/>
<protein>
    <submittedName>
        <fullName evidence="3">CREBRF</fullName>
    </submittedName>
</protein>
<dbReference type="AlphaFoldDB" id="A0A812DCR6"/>
<gene>
    <name evidence="3" type="ORF">SPHA_49976</name>
</gene>
<dbReference type="PANTHER" id="PTHR21552:SF2">
    <property type="entry name" value="CREB3 REGULATORY FACTOR"/>
    <property type="match status" value="1"/>
</dbReference>
<reference evidence="3" key="1">
    <citation type="submission" date="2021-01" db="EMBL/GenBank/DDBJ databases">
        <authorList>
            <person name="Li R."/>
            <person name="Bekaert M."/>
        </authorList>
    </citation>
    <scope>NUCLEOTIDE SEQUENCE</scope>
    <source>
        <strain evidence="3">Farmed</strain>
    </source>
</reference>
<dbReference type="CDD" id="cd14809">
    <property type="entry name" value="bZIP_AUREO-like"/>
    <property type="match status" value="1"/>
</dbReference>
<accession>A0A812DCR6</accession>
<evidence type="ECO:0000259" key="2">
    <source>
        <dbReference type="PROSITE" id="PS00036"/>
    </source>
</evidence>
<feature type="region of interest" description="Disordered" evidence="1">
    <location>
        <begin position="1"/>
        <end position="123"/>
    </location>
</feature>
<feature type="region of interest" description="Disordered" evidence="1">
    <location>
        <begin position="332"/>
        <end position="361"/>
    </location>
</feature>
<dbReference type="GO" id="GO:0006986">
    <property type="term" value="P:response to unfolded protein"/>
    <property type="evidence" value="ECO:0007669"/>
    <property type="project" value="InterPro"/>
</dbReference>
<comment type="caution">
    <text evidence="3">The sequence shown here is derived from an EMBL/GenBank/DDBJ whole genome shotgun (WGS) entry which is preliminary data.</text>
</comment>
<dbReference type="OrthoDB" id="8931646at2759"/>
<evidence type="ECO:0000256" key="1">
    <source>
        <dbReference type="SAM" id="MobiDB-lite"/>
    </source>
</evidence>
<feature type="compositionally biased region" description="Polar residues" evidence="1">
    <location>
        <begin position="105"/>
        <end position="118"/>
    </location>
</feature>
<dbReference type="EMBL" id="CAHIKZ030002912">
    <property type="protein sequence ID" value="CAE1293729.1"/>
    <property type="molecule type" value="Genomic_DNA"/>
</dbReference>
<dbReference type="InterPro" id="IPR039165">
    <property type="entry name" value="CREBRF"/>
</dbReference>
<keyword evidence="4" id="KW-1185">Reference proteome</keyword>
<name>A0A812DCR6_ACAPH</name>
<dbReference type="Proteomes" id="UP000597762">
    <property type="component" value="Unassembled WGS sequence"/>
</dbReference>
<feature type="compositionally biased region" description="Basic and acidic residues" evidence="1">
    <location>
        <begin position="34"/>
        <end position="64"/>
    </location>
</feature>
<feature type="compositionally biased region" description="Acidic residues" evidence="1">
    <location>
        <begin position="84"/>
        <end position="100"/>
    </location>
</feature>
<sequence>MQSPTTPKIVSVDDQVVTNDVSVDDPMVNSDDTNDVKTTDEKWEQIIQFIHKEDSPKSVKRERISSTSSFTASNDDHDSNEGDLMSDDSSESGADEDYFSDADSAHSQSSFGKETQAGSAKKKEKQYFWQYNVQAKGPKGQKMQLLPHDQDPHILNTFEDPVFELGATSKLGLRHSGKARRGDGNDISPNPRKLHMIGLQLKKLNHDINEFVPTSELPANLRNRTRKEKNKLASRACRLKKKAQHEANKVKLYGLEQEHRQLMNVIESVKLRMLAAVRSDNSIKSEDGQICHGTGDEQTKYVEKLIKLHQSSMIAGRTAEYVNEVLSKVKDGDLSGGLPLPKRKSSSATTVPSSDDEFSND</sequence>
<organism evidence="3 4">
    <name type="scientific">Acanthosepion pharaonis</name>
    <name type="common">Pharaoh cuttlefish</name>
    <name type="synonym">Sepia pharaonis</name>
    <dbReference type="NCBI Taxonomy" id="158019"/>
    <lineage>
        <taxon>Eukaryota</taxon>
        <taxon>Metazoa</taxon>
        <taxon>Spiralia</taxon>
        <taxon>Lophotrochozoa</taxon>
        <taxon>Mollusca</taxon>
        <taxon>Cephalopoda</taxon>
        <taxon>Coleoidea</taxon>
        <taxon>Decapodiformes</taxon>
        <taxon>Sepiida</taxon>
        <taxon>Sepiina</taxon>
        <taxon>Sepiidae</taxon>
        <taxon>Acanthosepion</taxon>
    </lineage>
</organism>
<dbReference type="GO" id="GO:0005634">
    <property type="term" value="C:nucleus"/>
    <property type="evidence" value="ECO:0007669"/>
    <property type="project" value="TreeGrafter"/>
</dbReference>
<dbReference type="PROSITE" id="PS00036">
    <property type="entry name" value="BZIP_BASIC"/>
    <property type="match status" value="1"/>
</dbReference>
<dbReference type="GO" id="GO:0000981">
    <property type="term" value="F:DNA-binding transcription factor activity, RNA polymerase II-specific"/>
    <property type="evidence" value="ECO:0007669"/>
    <property type="project" value="TreeGrafter"/>
</dbReference>
<dbReference type="GO" id="GO:0000977">
    <property type="term" value="F:RNA polymerase II transcription regulatory region sequence-specific DNA binding"/>
    <property type="evidence" value="ECO:0007669"/>
    <property type="project" value="TreeGrafter"/>
</dbReference>